<sequence length="48" mass="5129">MTQTTMLRSLCTSTSAALALLASGERVTVAGSDMAELRRMLDEQGVRV</sequence>
<accession>A0A9D7FEQ8</accession>
<comment type="caution">
    <text evidence="1">The sequence shown here is derived from an EMBL/GenBank/DDBJ whole genome shotgun (WGS) entry which is preliminary data.</text>
</comment>
<dbReference type="EMBL" id="JADJNC010000027">
    <property type="protein sequence ID" value="MBK7424287.1"/>
    <property type="molecule type" value="Genomic_DNA"/>
</dbReference>
<gene>
    <name evidence="1" type="ORF">IPJ48_15080</name>
</gene>
<dbReference type="Proteomes" id="UP000886602">
    <property type="component" value="Unassembled WGS sequence"/>
</dbReference>
<proteinExistence type="predicted"/>
<dbReference type="AlphaFoldDB" id="A0A9D7FEQ8"/>
<evidence type="ECO:0000313" key="2">
    <source>
        <dbReference type="Proteomes" id="UP000886602"/>
    </source>
</evidence>
<evidence type="ECO:0000313" key="1">
    <source>
        <dbReference type="EMBL" id="MBK7424287.1"/>
    </source>
</evidence>
<organism evidence="1 2">
    <name type="scientific">Candidatus Propionivibrio dominans</name>
    <dbReference type="NCBI Taxonomy" id="2954373"/>
    <lineage>
        <taxon>Bacteria</taxon>
        <taxon>Pseudomonadati</taxon>
        <taxon>Pseudomonadota</taxon>
        <taxon>Betaproteobacteria</taxon>
        <taxon>Rhodocyclales</taxon>
        <taxon>Rhodocyclaceae</taxon>
        <taxon>Propionivibrio</taxon>
    </lineage>
</organism>
<name>A0A9D7FEQ8_9RHOO</name>
<protein>
    <submittedName>
        <fullName evidence="1">Uncharacterized protein</fullName>
    </submittedName>
</protein>
<reference evidence="1" key="1">
    <citation type="submission" date="2020-10" db="EMBL/GenBank/DDBJ databases">
        <title>Connecting structure to function with the recovery of over 1000 high-quality activated sludge metagenome-assembled genomes encoding full-length rRNA genes using long-read sequencing.</title>
        <authorList>
            <person name="Singleton C.M."/>
            <person name="Petriglieri F."/>
            <person name="Kristensen J.M."/>
            <person name="Kirkegaard R.H."/>
            <person name="Michaelsen T.Y."/>
            <person name="Andersen M.H."/>
            <person name="Karst S.M."/>
            <person name="Dueholm M.S."/>
            <person name="Nielsen P.H."/>
            <person name="Albertsen M."/>
        </authorList>
    </citation>
    <scope>NUCLEOTIDE SEQUENCE</scope>
    <source>
        <strain evidence="1">EsbW_18-Q3-R4-48_MAXAC.044</strain>
    </source>
</reference>